<dbReference type="PANTHER" id="PTHR43123">
    <property type="entry name" value="POLYSACCHARIDE DEACETYLASE-RELATED"/>
    <property type="match status" value="1"/>
</dbReference>
<comment type="caution">
    <text evidence="1">The sequence shown here is derived from an EMBL/GenBank/DDBJ whole genome shotgun (WGS) entry which is preliminary data.</text>
</comment>
<reference evidence="1" key="2">
    <citation type="submission" date="2024-02" db="EMBL/GenBank/DDBJ databases">
        <authorList>
            <person name="Prathaban M."/>
            <person name="Mythili R."/>
            <person name="Sharmila Devi N."/>
            <person name="Sobanaa M."/>
            <person name="Prathiviraj R."/>
            <person name="Selvin J."/>
        </authorList>
    </citation>
    <scope>NUCLEOTIDE SEQUENCE</scope>
    <source>
        <strain evidence="1">MP1014</strain>
    </source>
</reference>
<accession>A0ABU7Z494</accession>
<gene>
    <name evidence="1" type="ORF">V5O49_04145</name>
</gene>
<dbReference type="Proteomes" id="UP001310387">
    <property type="component" value="Unassembled WGS sequence"/>
</dbReference>
<evidence type="ECO:0000313" key="1">
    <source>
        <dbReference type="EMBL" id="MEG3614310.1"/>
    </source>
</evidence>
<keyword evidence="2" id="KW-1185">Reference proteome</keyword>
<name>A0ABU7Z494_9MICO</name>
<organism evidence="1 2">
    <name type="scientific">Isoptericola haloaureus</name>
    <dbReference type="NCBI Taxonomy" id="1542902"/>
    <lineage>
        <taxon>Bacteria</taxon>
        <taxon>Bacillati</taxon>
        <taxon>Actinomycetota</taxon>
        <taxon>Actinomycetes</taxon>
        <taxon>Micrococcales</taxon>
        <taxon>Promicromonosporaceae</taxon>
        <taxon>Isoptericola</taxon>
    </lineage>
</organism>
<dbReference type="Gene3D" id="3.20.20.370">
    <property type="entry name" value="Glycoside hydrolase/deacetylase"/>
    <property type="match status" value="1"/>
</dbReference>
<proteinExistence type="predicted"/>
<protein>
    <recommendedName>
        <fullName evidence="3">Polysaccharide deacetylase</fullName>
    </recommendedName>
</protein>
<sequence>MTPAAPLTTDDRLVYAPLPLRPQVTWPGGKGVAVWHAPNVEHYDYVPPGGGSPQGRVAAPDVQHYMHRAAGNRVALWRMLRAVDRYEIPSTVSLSLTLLEDDPDVRDAMRERDWEVMSHGISNLRPIYDLSWSEEDAFLAQSQRLAETYYGTRLRGMLGPKISGTDATPDLMVAHGMTYHADWIHDEQPRPLVTRDGGRLVSMPYSYMLNDVPMLHAKNLSPEDFVSLVLAQVDRLARDAERDGQARVACLATHPFLLGQPHMLRYLEEIFDRLRGDDRLWLTRAGDIADHYLAHHYDTQLAHARALAEEVAA</sequence>
<evidence type="ECO:0000313" key="2">
    <source>
        <dbReference type="Proteomes" id="UP001310387"/>
    </source>
</evidence>
<dbReference type="InterPro" id="IPR011330">
    <property type="entry name" value="Glyco_hydro/deAcase_b/a-brl"/>
</dbReference>
<dbReference type="EMBL" id="JBAGLP010000110">
    <property type="protein sequence ID" value="MEG3614310.1"/>
    <property type="molecule type" value="Genomic_DNA"/>
</dbReference>
<reference evidence="1" key="1">
    <citation type="journal article" date="2024" name="Antonie Van Leeuwenhoek">
        <title>Isoptericola haloaureus sp. nov., a dimorphic actinobacterium isolated from mangrove sediments of southeast India, implicating biosaline agricultural significance through nitrogen fixation and salt tolerance genes.</title>
        <authorList>
            <person name="Prathaban M."/>
            <person name="Prathiviraj R."/>
            <person name="Ravichandran M."/>
            <person name="Natarajan S.D."/>
            <person name="Sobanaa M."/>
            <person name="Hari Krishna Kumar S."/>
            <person name="Chandrasekar V."/>
            <person name="Selvin J."/>
        </authorList>
    </citation>
    <scope>NUCLEOTIDE SEQUENCE</scope>
    <source>
        <strain evidence="1">MP1014</strain>
    </source>
</reference>
<dbReference type="RefSeq" id="WP_332901117.1">
    <property type="nucleotide sequence ID" value="NZ_JBAGLP010000110.1"/>
</dbReference>
<dbReference type="PANTHER" id="PTHR43123:SF4">
    <property type="entry name" value="POLYSACCHARIDE DEACETYLASE"/>
    <property type="match status" value="1"/>
</dbReference>
<evidence type="ECO:0008006" key="3">
    <source>
        <dbReference type="Google" id="ProtNLM"/>
    </source>
</evidence>
<dbReference type="SUPFAM" id="SSF88713">
    <property type="entry name" value="Glycoside hydrolase/deacetylase"/>
    <property type="match status" value="1"/>
</dbReference>